<accession>A0A2N1PTY5</accession>
<sequence length="315" mass="36201">MVVDRPGDGERGERPAYLADKKPRDIMNRVDKLILMTDVKYRDIINEASVETGVPGPLITAIIHCESHFNPFARSNFGAKGLMQLMDKTARYLGVRDSYDPIQNIRGGTRYFASLMKRFKNNISLSLAAYNAGPTNVDKYGGIPPFKQTVNYVRKVLFYADYYREHQSVPAPFDKAFELAVNACEKKDFVRAIFYFRKADPDEGDGRILYNLGYLHDLREIPVIAMDYYLKAIKRDPFLQEARWNLARLLERESRYCEALEQWKWLSENSDDDEMKSVSEKYGCELESFMAGLSEGLASERGSRQNGGQFRTESR</sequence>
<dbReference type="InterPro" id="IPR023346">
    <property type="entry name" value="Lysozyme-like_dom_sf"/>
</dbReference>
<dbReference type="PANTHER" id="PTHR37423:SF2">
    <property type="entry name" value="MEMBRANE-BOUND LYTIC MUREIN TRANSGLYCOSYLASE C"/>
    <property type="match status" value="1"/>
</dbReference>
<dbReference type="Gene3D" id="1.25.40.10">
    <property type="entry name" value="Tetratricopeptide repeat domain"/>
    <property type="match status" value="1"/>
</dbReference>
<reference evidence="4 5" key="1">
    <citation type="journal article" date="2017" name="ISME J.">
        <title>Potential for microbial H2 and metal transformations associated with novel bacteria and archaea in deep terrestrial subsurface sediments.</title>
        <authorList>
            <person name="Hernsdorf A.W."/>
            <person name="Amano Y."/>
            <person name="Miyakawa K."/>
            <person name="Ise K."/>
            <person name="Suzuki Y."/>
            <person name="Anantharaman K."/>
            <person name="Probst A."/>
            <person name="Burstein D."/>
            <person name="Thomas B.C."/>
            <person name="Banfield J.F."/>
        </authorList>
    </citation>
    <scope>NUCLEOTIDE SEQUENCE [LARGE SCALE GENOMIC DNA]</scope>
    <source>
        <strain evidence="4">HGW-Wallbacteria-1</strain>
    </source>
</reference>
<feature type="compositionally biased region" description="Polar residues" evidence="2">
    <location>
        <begin position="304"/>
        <end position="315"/>
    </location>
</feature>
<dbReference type="SUPFAM" id="SSF53955">
    <property type="entry name" value="Lysozyme-like"/>
    <property type="match status" value="1"/>
</dbReference>
<dbReference type="CDD" id="cd00254">
    <property type="entry name" value="LT-like"/>
    <property type="match status" value="1"/>
</dbReference>
<dbReference type="GO" id="GO:0008933">
    <property type="term" value="F:peptidoglycan lytic transglycosylase activity"/>
    <property type="evidence" value="ECO:0007669"/>
    <property type="project" value="InterPro"/>
</dbReference>
<feature type="domain" description="Transglycosylase SLT" evidence="3">
    <location>
        <begin position="44"/>
        <end position="147"/>
    </location>
</feature>
<comment type="similarity">
    <text evidence="1">Belongs to the transglycosylase Slt family.</text>
</comment>
<evidence type="ECO:0000313" key="4">
    <source>
        <dbReference type="EMBL" id="PKK91813.1"/>
    </source>
</evidence>
<dbReference type="GO" id="GO:0016020">
    <property type="term" value="C:membrane"/>
    <property type="evidence" value="ECO:0007669"/>
    <property type="project" value="InterPro"/>
</dbReference>
<protein>
    <recommendedName>
        <fullName evidence="3">Transglycosylase SLT domain-containing protein</fullName>
    </recommendedName>
</protein>
<dbReference type="Proteomes" id="UP000233256">
    <property type="component" value="Unassembled WGS sequence"/>
</dbReference>
<dbReference type="Pfam" id="PF01464">
    <property type="entry name" value="SLT"/>
    <property type="match status" value="1"/>
</dbReference>
<feature type="region of interest" description="Disordered" evidence="2">
    <location>
        <begin position="296"/>
        <end position="315"/>
    </location>
</feature>
<dbReference type="InterPro" id="IPR000189">
    <property type="entry name" value="Transglyc_AS"/>
</dbReference>
<dbReference type="Gene3D" id="1.10.530.10">
    <property type="match status" value="1"/>
</dbReference>
<organism evidence="4 5">
    <name type="scientific">Candidatus Wallbacteria bacterium HGW-Wallbacteria-1</name>
    <dbReference type="NCBI Taxonomy" id="2013854"/>
    <lineage>
        <taxon>Bacteria</taxon>
        <taxon>Candidatus Walliibacteriota</taxon>
    </lineage>
</organism>
<dbReference type="SUPFAM" id="SSF48452">
    <property type="entry name" value="TPR-like"/>
    <property type="match status" value="1"/>
</dbReference>
<gene>
    <name evidence="4" type="ORF">CVV64_03005</name>
</gene>
<dbReference type="PANTHER" id="PTHR37423">
    <property type="entry name" value="SOLUBLE LYTIC MUREIN TRANSGLYCOSYLASE-RELATED"/>
    <property type="match status" value="1"/>
</dbReference>
<dbReference type="PROSITE" id="PS00922">
    <property type="entry name" value="TRANSGLYCOSYLASE"/>
    <property type="match status" value="1"/>
</dbReference>
<evidence type="ECO:0000259" key="3">
    <source>
        <dbReference type="Pfam" id="PF01464"/>
    </source>
</evidence>
<dbReference type="InterPro" id="IPR011990">
    <property type="entry name" value="TPR-like_helical_dom_sf"/>
</dbReference>
<dbReference type="EMBL" id="PGXC01000002">
    <property type="protein sequence ID" value="PKK91813.1"/>
    <property type="molecule type" value="Genomic_DNA"/>
</dbReference>
<evidence type="ECO:0000313" key="5">
    <source>
        <dbReference type="Proteomes" id="UP000233256"/>
    </source>
</evidence>
<dbReference type="InterPro" id="IPR008258">
    <property type="entry name" value="Transglycosylase_SLT_dom_1"/>
</dbReference>
<dbReference type="GO" id="GO:0000270">
    <property type="term" value="P:peptidoglycan metabolic process"/>
    <property type="evidence" value="ECO:0007669"/>
    <property type="project" value="InterPro"/>
</dbReference>
<proteinExistence type="inferred from homology"/>
<evidence type="ECO:0000256" key="2">
    <source>
        <dbReference type="SAM" id="MobiDB-lite"/>
    </source>
</evidence>
<evidence type="ECO:0000256" key="1">
    <source>
        <dbReference type="ARBA" id="ARBA00007734"/>
    </source>
</evidence>
<comment type="caution">
    <text evidence="4">The sequence shown here is derived from an EMBL/GenBank/DDBJ whole genome shotgun (WGS) entry which is preliminary data.</text>
</comment>
<dbReference type="AlphaFoldDB" id="A0A2N1PTY5"/>
<name>A0A2N1PTY5_9BACT</name>